<keyword evidence="1" id="KW-0812">Transmembrane</keyword>
<organism evidence="2">
    <name type="scientific">Thiolapillus brandeum</name>
    <dbReference type="NCBI Taxonomy" id="1076588"/>
    <lineage>
        <taxon>Bacteria</taxon>
        <taxon>Pseudomonadati</taxon>
        <taxon>Pseudomonadota</taxon>
        <taxon>Gammaproteobacteria</taxon>
        <taxon>Chromatiales</taxon>
        <taxon>Sedimenticolaceae</taxon>
        <taxon>Thiolapillus</taxon>
    </lineage>
</organism>
<evidence type="ECO:0000256" key="1">
    <source>
        <dbReference type="SAM" id="Phobius"/>
    </source>
</evidence>
<proteinExistence type="predicted"/>
<name>A0A831KC04_9GAMM</name>
<sequence length="173" mass="19025">MPEGKRFPLLYYISLALMALMLVSAVYFFYRSSSGYCPSVMQDVVVKDEVQRLWRSGRVSALLTADPAEAQNLALVKKGLTSHFSKDFEVLILDPGKRCVEQLSEYLYRVPAGNQLIVIPSVCAAELTDGSVAKTIPLLLAEEQAAGVVVFTRLPPDGKALSVLGCAWPEDWQ</sequence>
<dbReference type="Proteomes" id="UP000885822">
    <property type="component" value="Unassembled WGS sequence"/>
</dbReference>
<protein>
    <submittedName>
        <fullName evidence="2">Uncharacterized protein</fullName>
    </submittedName>
</protein>
<gene>
    <name evidence="2" type="ORF">ENG92_01115</name>
</gene>
<dbReference type="AlphaFoldDB" id="A0A831KC04"/>
<keyword evidence="1" id="KW-1133">Transmembrane helix</keyword>
<keyword evidence="1" id="KW-0472">Membrane</keyword>
<dbReference type="EMBL" id="DRCV01000050">
    <property type="protein sequence ID" value="HDK37604.1"/>
    <property type="molecule type" value="Genomic_DNA"/>
</dbReference>
<feature type="transmembrane region" description="Helical" evidence="1">
    <location>
        <begin position="9"/>
        <end position="30"/>
    </location>
</feature>
<evidence type="ECO:0000313" key="2">
    <source>
        <dbReference type="EMBL" id="HDK37604.1"/>
    </source>
</evidence>
<comment type="caution">
    <text evidence="2">The sequence shown here is derived from an EMBL/GenBank/DDBJ whole genome shotgun (WGS) entry which is preliminary data.</text>
</comment>
<accession>A0A831KC04</accession>
<reference evidence="2" key="1">
    <citation type="journal article" date="2020" name="mSystems">
        <title>Genome- and Community-Level Interaction Insights into Carbon Utilization and Element Cycling Functions of Hydrothermarchaeota in Hydrothermal Sediment.</title>
        <authorList>
            <person name="Zhou Z."/>
            <person name="Liu Y."/>
            <person name="Xu W."/>
            <person name="Pan J."/>
            <person name="Luo Z.H."/>
            <person name="Li M."/>
        </authorList>
    </citation>
    <scope>NUCLEOTIDE SEQUENCE [LARGE SCALE GENOMIC DNA]</scope>
    <source>
        <strain evidence="2">HyVt-26</strain>
    </source>
</reference>